<protein>
    <submittedName>
        <fullName evidence="1">Uncharacterized protein</fullName>
    </submittedName>
</protein>
<keyword evidence="2" id="KW-1185">Reference proteome</keyword>
<proteinExistence type="predicted"/>
<gene>
    <name evidence="1" type="ORF">LTR24_010245</name>
</gene>
<organism evidence="1 2">
    <name type="scientific">Lithohypha guttulata</name>
    <dbReference type="NCBI Taxonomy" id="1690604"/>
    <lineage>
        <taxon>Eukaryota</taxon>
        <taxon>Fungi</taxon>
        <taxon>Dikarya</taxon>
        <taxon>Ascomycota</taxon>
        <taxon>Pezizomycotina</taxon>
        <taxon>Eurotiomycetes</taxon>
        <taxon>Chaetothyriomycetidae</taxon>
        <taxon>Chaetothyriales</taxon>
        <taxon>Trichomeriaceae</taxon>
        <taxon>Lithohypha</taxon>
    </lineage>
</organism>
<evidence type="ECO:0000313" key="2">
    <source>
        <dbReference type="Proteomes" id="UP001345013"/>
    </source>
</evidence>
<name>A0ABR0JUT8_9EURO</name>
<evidence type="ECO:0000313" key="1">
    <source>
        <dbReference type="EMBL" id="KAK5074424.1"/>
    </source>
</evidence>
<accession>A0ABR0JUT8</accession>
<dbReference type="EMBL" id="JAVRRG010000291">
    <property type="protein sequence ID" value="KAK5074424.1"/>
    <property type="molecule type" value="Genomic_DNA"/>
</dbReference>
<sequence>MALHGTSSGEGILFNTLLIQVAEMGTFPVVLPSHVINMNGRITRLRVELQETTTPHGIGATRYEVWRCCPSSAGTGEVKIAEGVGQLTPEQCLSSLSAGEDLGFQIRLNCLALGTNVSRTPSHAGDKRMTVIEDEEMNIPPNSSSI</sequence>
<reference evidence="1 2" key="1">
    <citation type="submission" date="2023-08" db="EMBL/GenBank/DDBJ databases">
        <title>Black Yeasts Isolated from many extreme environments.</title>
        <authorList>
            <person name="Coleine C."/>
            <person name="Stajich J.E."/>
            <person name="Selbmann L."/>
        </authorList>
    </citation>
    <scope>NUCLEOTIDE SEQUENCE [LARGE SCALE GENOMIC DNA]</scope>
    <source>
        <strain evidence="1 2">CCFEE 5885</strain>
    </source>
</reference>
<dbReference type="Proteomes" id="UP001345013">
    <property type="component" value="Unassembled WGS sequence"/>
</dbReference>
<comment type="caution">
    <text evidence="1">The sequence shown here is derived from an EMBL/GenBank/DDBJ whole genome shotgun (WGS) entry which is preliminary data.</text>
</comment>